<feature type="transmembrane region" description="Helical" evidence="1">
    <location>
        <begin position="7"/>
        <end position="26"/>
    </location>
</feature>
<keyword evidence="1" id="KW-0812">Transmembrane</keyword>
<dbReference type="RefSeq" id="WP_135328605.1">
    <property type="nucleotide sequence ID" value="NZ_SRJC01000007.1"/>
</dbReference>
<gene>
    <name evidence="2" type="ORF">E4663_17710</name>
</gene>
<evidence type="ECO:0000313" key="2">
    <source>
        <dbReference type="EMBL" id="TGB01306.1"/>
    </source>
</evidence>
<protein>
    <submittedName>
        <fullName evidence="2">Uncharacterized protein</fullName>
    </submittedName>
</protein>
<keyword evidence="1" id="KW-1133">Transmembrane helix</keyword>
<dbReference type="EMBL" id="SRJC01000007">
    <property type="protein sequence ID" value="TGB01306.1"/>
    <property type="molecule type" value="Genomic_DNA"/>
</dbReference>
<dbReference type="Proteomes" id="UP000297982">
    <property type="component" value="Unassembled WGS sequence"/>
</dbReference>
<comment type="caution">
    <text evidence="2">The sequence shown here is derived from an EMBL/GenBank/DDBJ whole genome shotgun (WGS) entry which is preliminary data.</text>
</comment>
<name>A0A4Z0GUG5_9BACI</name>
<proteinExistence type="predicted"/>
<evidence type="ECO:0000313" key="3">
    <source>
        <dbReference type="Proteomes" id="UP000297982"/>
    </source>
</evidence>
<sequence>MKKENQMLFIMGAVGICNILAALILFVTIDDVMVPVLLLASGVLLITGGYADKKARKRKPQKKS</sequence>
<evidence type="ECO:0000256" key="1">
    <source>
        <dbReference type="SAM" id="Phobius"/>
    </source>
</evidence>
<accession>A0A4Z0GUG5</accession>
<reference evidence="2 3" key="1">
    <citation type="journal article" date="2003" name="Int. J. Syst. Evol. Microbiol.">
        <title>Halobacillus salinus sp. nov., isolated from a salt lake on the coast of the East Sea in Korea.</title>
        <authorList>
            <person name="Yoon J.H."/>
            <person name="Kang K.H."/>
            <person name="Park Y.H."/>
        </authorList>
    </citation>
    <scope>NUCLEOTIDE SEQUENCE [LARGE SCALE GENOMIC DNA]</scope>
    <source>
        <strain evidence="2 3">HSL-3</strain>
    </source>
</reference>
<dbReference type="AlphaFoldDB" id="A0A4Z0GUG5"/>
<keyword evidence="1" id="KW-0472">Membrane</keyword>
<organism evidence="2 3">
    <name type="scientific">Halobacillus salinus</name>
    <dbReference type="NCBI Taxonomy" id="192814"/>
    <lineage>
        <taxon>Bacteria</taxon>
        <taxon>Bacillati</taxon>
        <taxon>Bacillota</taxon>
        <taxon>Bacilli</taxon>
        <taxon>Bacillales</taxon>
        <taxon>Bacillaceae</taxon>
        <taxon>Halobacillus</taxon>
    </lineage>
</organism>
<feature type="transmembrane region" description="Helical" evidence="1">
    <location>
        <begin position="32"/>
        <end position="51"/>
    </location>
</feature>
<keyword evidence="3" id="KW-1185">Reference proteome</keyword>